<keyword evidence="2" id="KW-1185">Reference proteome</keyword>
<name>M1WT88_9NOST</name>
<dbReference type="EMBL" id="CAIY01000070">
    <property type="protein sequence ID" value="CCH67914.1"/>
    <property type="molecule type" value="Genomic_DNA"/>
</dbReference>
<proteinExistence type="predicted"/>
<gene>
    <name evidence="1" type="ORF">RINTHH_17590</name>
</gene>
<organism evidence="1 2">
    <name type="scientific">Richelia intracellularis HH01</name>
    <dbReference type="NCBI Taxonomy" id="1165094"/>
    <lineage>
        <taxon>Bacteria</taxon>
        <taxon>Bacillati</taxon>
        <taxon>Cyanobacteriota</taxon>
        <taxon>Cyanophyceae</taxon>
        <taxon>Nostocales</taxon>
        <taxon>Nostocaceae</taxon>
        <taxon>Richelia</taxon>
    </lineage>
</organism>
<evidence type="ECO:0000313" key="2">
    <source>
        <dbReference type="Proteomes" id="UP000053051"/>
    </source>
</evidence>
<comment type="caution">
    <text evidence="1">The sequence shown here is derived from an EMBL/GenBank/DDBJ whole genome shotgun (WGS) entry which is preliminary data.</text>
</comment>
<dbReference type="AlphaFoldDB" id="M1WT88"/>
<evidence type="ECO:0000313" key="1">
    <source>
        <dbReference type="EMBL" id="CCH67914.1"/>
    </source>
</evidence>
<reference evidence="2" key="2">
    <citation type="submission" date="2016-01" db="EMBL/GenBank/DDBJ databases">
        <title>Diatom-associated endosymboitic cyanobacterium lacks core nitrogen metabolism enzymes.</title>
        <authorList>
            <person name="Hilton J.A."/>
            <person name="Foster R.A."/>
            <person name="Tripp H.J."/>
            <person name="Carter B.J."/>
            <person name="Zehr J.P."/>
            <person name="Villareal T.A."/>
        </authorList>
    </citation>
    <scope>NUCLEOTIDE SEQUENCE [LARGE SCALE GENOMIC DNA]</scope>
    <source>
        <strain evidence="2">HH01</strain>
    </source>
</reference>
<protein>
    <submittedName>
        <fullName evidence="1">Uncharacterized protein</fullName>
    </submittedName>
</protein>
<accession>M1WT88</accession>
<dbReference type="Proteomes" id="UP000053051">
    <property type="component" value="Unassembled WGS sequence"/>
</dbReference>
<reference evidence="1 2" key="1">
    <citation type="submission" date="2012-05" db="EMBL/GenBank/DDBJ databases">
        <authorList>
            <person name="Hilton J."/>
        </authorList>
    </citation>
    <scope>NUCLEOTIDE SEQUENCE [LARGE SCALE GENOMIC DNA]</scope>
    <source>
        <strain evidence="1 2">HH01</strain>
    </source>
</reference>
<sequence>MIMVNGKRKTDYLFRAVTQKNMLMVNKTCLEYTGWRKRSGKYCYCLMSVIAEI</sequence>